<sequence>MRDYGVKGQIGLEPTLEEFISKLLKITAELKRVLKPTGVMYWNHGDCYGGSQGRGEGKGNEYGQMKSQKKSMAKCLMLQNYRLIIEMINQGWILRNTIIWHKPNHMPSSVKDRFSNSYEPVFMLVKNNNPQYYYNTKTGLMMDRKPKELKKGIDWGFEEIGIIDKNTFNVRVKDAKKKRFLQGATKEEIENYKKGKIKKVNYWQSIKYWFDLDAVRVPSQEPNQERPRMGQGNQTIYKQKRTKIPKENAESFGSPRARRYRKTQDKEYLEHFRKKGSGGHYDYGGINDPKARKEIIKRMIQRGKNPGDVWKIATQPFPEAHFATFPVKLITPMILSSCPKEICKKCGKARVRIVKGIQDKKPSNYRRDGGGIMGRKEDQRGGLSGYKKTDFQTLGWTDCKCKAGFEAGITLDPFIGSGTVGVVARRYGRNWLGIELNPKYIKMAKQRITAQPVPML</sequence>
<reference evidence="5" key="1">
    <citation type="journal article" date="2015" name="Nature">
        <title>Complex archaea that bridge the gap between prokaryotes and eukaryotes.</title>
        <authorList>
            <person name="Spang A."/>
            <person name="Saw J.H."/>
            <person name="Jorgensen S.L."/>
            <person name="Zaremba-Niedzwiedzka K."/>
            <person name="Martijn J."/>
            <person name="Lind A.E."/>
            <person name="van Eijk R."/>
            <person name="Schleper C."/>
            <person name="Guy L."/>
            <person name="Ettema T.J."/>
        </authorList>
    </citation>
    <scope>NUCLEOTIDE SEQUENCE</scope>
</reference>
<evidence type="ECO:0000259" key="4">
    <source>
        <dbReference type="Pfam" id="PF01555"/>
    </source>
</evidence>
<feature type="domain" description="DNA methylase N-4/N-6" evidence="4">
    <location>
        <begin position="249"/>
        <end position="340"/>
    </location>
</feature>
<comment type="caution">
    <text evidence="5">The sequence shown here is derived from an EMBL/GenBank/DDBJ whole genome shotgun (WGS) entry which is preliminary data.</text>
</comment>
<keyword evidence="1" id="KW-0489">Methyltransferase</keyword>
<name>A0A0F9TKG6_9ZZZZ</name>
<dbReference type="Pfam" id="PF01555">
    <property type="entry name" value="N6_N4_Mtase"/>
    <property type="match status" value="3"/>
</dbReference>
<feature type="domain" description="DNA methylase N-4/N-6" evidence="4">
    <location>
        <begin position="407"/>
        <end position="446"/>
    </location>
</feature>
<evidence type="ECO:0000256" key="1">
    <source>
        <dbReference type="ARBA" id="ARBA00022603"/>
    </source>
</evidence>
<dbReference type="AlphaFoldDB" id="A0A0F9TKG6"/>
<feature type="region of interest" description="Disordered" evidence="3">
    <location>
        <begin position="219"/>
        <end position="264"/>
    </location>
</feature>
<organism evidence="5">
    <name type="scientific">marine sediment metagenome</name>
    <dbReference type="NCBI Taxonomy" id="412755"/>
    <lineage>
        <taxon>unclassified sequences</taxon>
        <taxon>metagenomes</taxon>
        <taxon>ecological metagenomes</taxon>
    </lineage>
</organism>
<dbReference type="SUPFAM" id="SSF53335">
    <property type="entry name" value="S-adenosyl-L-methionine-dependent methyltransferases"/>
    <property type="match status" value="1"/>
</dbReference>
<gene>
    <name evidence="5" type="ORF">LCGC14_0641260</name>
</gene>
<dbReference type="PRINTS" id="PR00508">
    <property type="entry name" value="S21N4MTFRASE"/>
</dbReference>
<feature type="domain" description="DNA methylase N-4/N-6" evidence="4">
    <location>
        <begin position="8"/>
        <end position="174"/>
    </location>
</feature>
<dbReference type="GO" id="GO:0032259">
    <property type="term" value="P:methylation"/>
    <property type="evidence" value="ECO:0007669"/>
    <property type="project" value="UniProtKB-KW"/>
</dbReference>
<proteinExistence type="predicted"/>
<evidence type="ECO:0000256" key="3">
    <source>
        <dbReference type="SAM" id="MobiDB-lite"/>
    </source>
</evidence>
<accession>A0A0F9TKG6</accession>
<evidence type="ECO:0000313" key="5">
    <source>
        <dbReference type="EMBL" id="KKN49561.1"/>
    </source>
</evidence>
<dbReference type="GO" id="GO:0003677">
    <property type="term" value="F:DNA binding"/>
    <property type="evidence" value="ECO:0007669"/>
    <property type="project" value="InterPro"/>
</dbReference>
<dbReference type="EMBL" id="LAZR01001162">
    <property type="protein sequence ID" value="KKN49561.1"/>
    <property type="molecule type" value="Genomic_DNA"/>
</dbReference>
<evidence type="ECO:0000256" key="2">
    <source>
        <dbReference type="ARBA" id="ARBA00022679"/>
    </source>
</evidence>
<dbReference type="Gene3D" id="3.40.50.150">
    <property type="entry name" value="Vaccinia Virus protein VP39"/>
    <property type="match status" value="3"/>
</dbReference>
<keyword evidence="2" id="KW-0808">Transferase</keyword>
<dbReference type="InterPro" id="IPR001091">
    <property type="entry name" value="RM_Methyltransferase"/>
</dbReference>
<dbReference type="GO" id="GO:0008170">
    <property type="term" value="F:N-methyltransferase activity"/>
    <property type="evidence" value="ECO:0007669"/>
    <property type="project" value="InterPro"/>
</dbReference>
<dbReference type="InterPro" id="IPR002941">
    <property type="entry name" value="DNA_methylase_N4/N6"/>
</dbReference>
<dbReference type="InterPro" id="IPR029063">
    <property type="entry name" value="SAM-dependent_MTases_sf"/>
</dbReference>
<protein>
    <recommendedName>
        <fullName evidence="4">DNA methylase N-4/N-6 domain-containing protein</fullName>
    </recommendedName>
</protein>